<accession>A0AC35EZW0</accession>
<evidence type="ECO:0000313" key="1">
    <source>
        <dbReference type="Proteomes" id="UP000887580"/>
    </source>
</evidence>
<proteinExistence type="predicted"/>
<sequence>MDEWKKTKDKNTTNGSTLSLHIAAYERMVKTSPDLVDGTKQHFSKQIKKDKNAKQIFVDSTSALKNPFEFPRQQKGRTTDPEVSEFRASQRLLNPDESLARLMMEVEIERSQPISVIHDPGTAASHDSTCINNDKEEEKPKNVFLPIDAVTRIFSFLDADELEIARQVCRTWKDVIDSHRINLPYRDISVLHLSTNCEFVFALFCDNKCYRDTENREKIRLYLANLPFEYKYKCNAHLMSHAPWVEHQNKSRLHLLSCTLRCFQYEDTPISKCAIYNIEKRDLYAKQLFTPPLAFYEKLRDMTMFTNIDTVVFNHYSVNETTGDMLKRWRGTLRVKRV</sequence>
<reference evidence="2" key="1">
    <citation type="submission" date="2022-11" db="UniProtKB">
        <authorList>
            <consortium name="WormBaseParasite"/>
        </authorList>
    </citation>
    <scope>IDENTIFICATION</scope>
</reference>
<protein>
    <submittedName>
        <fullName evidence="2">F-box domain-containing protein</fullName>
    </submittedName>
</protein>
<evidence type="ECO:0000313" key="2">
    <source>
        <dbReference type="WBParaSite" id="PS1159_v2.g12334.t1"/>
    </source>
</evidence>
<dbReference type="WBParaSite" id="PS1159_v2.g12334.t1">
    <property type="protein sequence ID" value="PS1159_v2.g12334.t1"/>
    <property type="gene ID" value="PS1159_v2.g12334"/>
</dbReference>
<organism evidence="1 2">
    <name type="scientific">Panagrolaimus sp. PS1159</name>
    <dbReference type="NCBI Taxonomy" id="55785"/>
    <lineage>
        <taxon>Eukaryota</taxon>
        <taxon>Metazoa</taxon>
        <taxon>Ecdysozoa</taxon>
        <taxon>Nematoda</taxon>
        <taxon>Chromadorea</taxon>
        <taxon>Rhabditida</taxon>
        <taxon>Tylenchina</taxon>
        <taxon>Panagrolaimomorpha</taxon>
        <taxon>Panagrolaimoidea</taxon>
        <taxon>Panagrolaimidae</taxon>
        <taxon>Panagrolaimus</taxon>
    </lineage>
</organism>
<name>A0AC35EZW0_9BILA</name>
<dbReference type="Proteomes" id="UP000887580">
    <property type="component" value="Unplaced"/>
</dbReference>